<feature type="non-terminal residue" evidence="2">
    <location>
        <position position="1"/>
    </location>
</feature>
<gene>
    <name evidence="2" type="ORF">HAX54_051570</name>
</gene>
<keyword evidence="3" id="KW-1185">Reference proteome</keyword>
<protein>
    <submittedName>
        <fullName evidence="2">Uncharacterized protein</fullName>
    </submittedName>
</protein>
<reference evidence="2 3" key="1">
    <citation type="journal article" date="2021" name="BMC Genomics">
        <title>Datura genome reveals duplications of psychoactive alkaloid biosynthetic genes and high mutation rate following tissue culture.</title>
        <authorList>
            <person name="Rajewski A."/>
            <person name="Carter-House D."/>
            <person name="Stajich J."/>
            <person name="Litt A."/>
        </authorList>
    </citation>
    <scope>NUCLEOTIDE SEQUENCE [LARGE SCALE GENOMIC DNA]</scope>
    <source>
        <strain evidence="2">AR-01</strain>
    </source>
</reference>
<dbReference type="EMBL" id="JACEIK010000920">
    <property type="protein sequence ID" value="MCD7463862.1"/>
    <property type="molecule type" value="Genomic_DNA"/>
</dbReference>
<evidence type="ECO:0000313" key="3">
    <source>
        <dbReference type="Proteomes" id="UP000823775"/>
    </source>
</evidence>
<feature type="region of interest" description="Disordered" evidence="1">
    <location>
        <begin position="1"/>
        <end position="38"/>
    </location>
</feature>
<proteinExistence type="predicted"/>
<accession>A0ABS8SZY0</accession>
<feature type="non-terminal residue" evidence="2">
    <location>
        <position position="61"/>
    </location>
</feature>
<comment type="caution">
    <text evidence="2">The sequence shown here is derived from an EMBL/GenBank/DDBJ whole genome shotgun (WGS) entry which is preliminary data.</text>
</comment>
<feature type="compositionally biased region" description="Polar residues" evidence="1">
    <location>
        <begin position="10"/>
        <end position="20"/>
    </location>
</feature>
<sequence length="61" mass="6988">VEVELGIPSEPNSSTVEQNIVETPKTEAPEVEPEVVTSEVEPDEYFMATYRPRRQIQKNRN</sequence>
<name>A0ABS8SZY0_DATST</name>
<dbReference type="Proteomes" id="UP000823775">
    <property type="component" value="Unassembled WGS sequence"/>
</dbReference>
<evidence type="ECO:0000256" key="1">
    <source>
        <dbReference type="SAM" id="MobiDB-lite"/>
    </source>
</evidence>
<organism evidence="2 3">
    <name type="scientific">Datura stramonium</name>
    <name type="common">Jimsonweed</name>
    <name type="synonym">Common thornapple</name>
    <dbReference type="NCBI Taxonomy" id="4076"/>
    <lineage>
        <taxon>Eukaryota</taxon>
        <taxon>Viridiplantae</taxon>
        <taxon>Streptophyta</taxon>
        <taxon>Embryophyta</taxon>
        <taxon>Tracheophyta</taxon>
        <taxon>Spermatophyta</taxon>
        <taxon>Magnoliopsida</taxon>
        <taxon>eudicotyledons</taxon>
        <taxon>Gunneridae</taxon>
        <taxon>Pentapetalae</taxon>
        <taxon>asterids</taxon>
        <taxon>lamiids</taxon>
        <taxon>Solanales</taxon>
        <taxon>Solanaceae</taxon>
        <taxon>Solanoideae</taxon>
        <taxon>Datureae</taxon>
        <taxon>Datura</taxon>
    </lineage>
</organism>
<evidence type="ECO:0000313" key="2">
    <source>
        <dbReference type="EMBL" id="MCD7463862.1"/>
    </source>
</evidence>